<evidence type="ECO:0000259" key="2">
    <source>
        <dbReference type="Pfam" id="PF10350"/>
    </source>
</evidence>
<feature type="domain" description="tRNA (32-2'-O)-methyltransferase regulator THADA-like C-terminal TPR repeats region" evidence="4">
    <location>
        <begin position="1332"/>
        <end position="1483"/>
    </location>
</feature>
<dbReference type="PANTHER" id="PTHR14387:SF0">
    <property type="entry name" value="DUF2428 DOMAIN-CONTAINING PROTEIN"/>
    <property type="match status" value="1"/>
</dbReference>
<name>A0A8J5HR96_ZINOF</name>
<protein>
    <recommendedName>
        <fullName evidence="7">DUF2428 domain-containing protein</fullName>
    </recommendedName>
</protein>
<sequence length="2188" mass="245775">MSAKWRAIQHRHQYTYNSVIFPKSFIEALNLVSSEASSWPSDFFSQLKILISLNSTYSQLVAVKDLSSAFVQLLAFPGVADGTLAKATRLYLEILFLDNSLPLHRTLISALLRSQKISSIIGQCLLSLCEEYAITGKRGKKRFLVARAVLSLISYPKLAFLNEIVEKCSGFVATDIVAGLGNVVLDVRHGCCPSPMVMEQCQDSMSCLYYLLQRYPNIFVGSEDSYVFFKSIVEAILNVLKSPFFSRDCLVAAGVSFCAAIQAFMSAEEVCNFISREFFDLISKGSGTGNLVMEKLFHNENWSLHIQEFSVLARLCLLRGMLTAIPRNVLNMHLTQPNNGSFWTILYDGTLPELCKYCENPIDSHFNFHALTVTQICLQQVKTSLSSGLTDSCGDYSPFSEDTMYRILRIIWNNLEDPLSQTVKQVHLIFDLLLDIESYISLGDGNSGKKLFLHKIAGDLLCLGPRCKGRYAPLASLTKRLGAKTLLDLNPKLLLETAYAYVDDDVCCAATSFLKFFLECLRDECWSHHGIERGYDVFRDLCLPPVLHGLVSGNVKLRSNLNTYALPTVLEVDTDSIFSMLGFISIGPSIKESINVDLKIEQCVAALVSLLKVTRMLALIEGDIDLECYNTQKDNFESSDLVALLCIKGITVRVPAVWFTLALKHADHNLRIDAAESLFLNPKTSTVPSAFELSLMRTVVPLNMRCSSTAFQMKWTSLFRKFFARVRTALERLVKQGFWKPDTCCDRKKVANQDPARDLAISRAEDLFYFMKWFSSFLFRSCYPSAPYERKTMAMQLILVMIDAWPIVTPQRIHHLYPYDEAVISPDATLALVGSVIDSWDKLRESSFHILLCFPTPLPGISSIDSVYVLIQWARKLVCSPRVRESDAGALSFRLIFKKYVLGLGWELGVSEEASCLSPQRNGYLYYKSSNPIIKYLSSLIEWLCIVVEEGEKDLSEACKKSFVHGVLLTLRYTFEELDWSSSMVQSSITELRCLLEMLLDLIMRITSLALWVVSADAWSMPYDIDDTIDDSAFLSNLSFGVTAPESVSDQGDNFFASEDNVRPAQQVVMVGCWLAMKEISLLLGTIIRKIPLPSCTLLDSSEHADAPGRSNEVDMSTLTDGVLDLVQLETIGNHFLQVLLKMKHNGAIDKTRAGFTALCNRLLCSNDSRLNKMTESWMEQLMERTTAKGQTVDDLLRRSAGIPAAFIAFFLSEPEGTPKKLLPRALHWLIEIANKSLSNSSEFGCNKKETILMEKPSRSADDSELEGLTTVSANTKKSQIINESVVPTVHALNVLRAAFNDTNLSADTSGFCAEAMIVSIRSFLSPYWEVRNSACLAYTSLLRRMLGFFNIQKRESQRRALTGHEFFHRYPALHSFLLSELKVATELLGDGCSSYLESNIAKAIHPSLCPILILLSRLKPSATSSGADDALDPSLFIPFIQRCATQSNLRVRVLASRALTGLVSVEKLQTVICSVVHDLSHERRQLAKSSEEASLSLYQSANVGNGFGNASTRTISFNSIHGLLLQLSSLLENNCRGLPDLPMKEEILGELIDVLFHCNWIGRTRSCSCPILNSSYIHVLDLMLDISKSYTSQHSTRIRCLLLQLSLECLDEDKNPMLAWYDPTIVELRRQATLSYFNCLMGRNYVVPEACSQLLNMSSPDVPNQEVLDVGPSVSELQKMILSSILDPTYEVQLAALKKLLQLVNSLTLSCQSGVLHMWARSNLHSVLIKLLFLEENPKCTYYALKVFFNWNTQQLEKPTDLQCSIAADCDFLFRLWDRLVNIYGTVKLIKTREITLCCMGVCVKQFVHLLNSSLFNGEYQIIEEPANNISEGNQSAKWMGALRCIDFFVTLVNSHSAPSEPVNLRKAAAEAIIASGLLAELMPIALIVSNNHAAYEETDNISIENFFEWHSSEAVSFYACRILDLWFSCIQLLEDEDNGLRQKLAKDVHNCIATDRIFNTVPTQVDRVIELSFNFLSSACGHWFEYMKYLANWVLRTGSSVSSCVDLVRQVFDKEIDNHHEEKLLICQLCCLHLGNLLASNSSEVQVNHQGFSYSCIQKFSLVMRLRFLRQLISFSKSFPETEGITDWIGGIGNHKNAFVCVYTNLLGIYALSQPPHELNKLGCPTDSNKLYLLEFGELEQVIRPFLRNPLISNLYDMVMEVHQRMLGVSQTGDECYRFDPYFLLR</sequence>
<reference evidence="5 6" key="1">
    <citation type="submission" date="2020-08" db="EMBL/GenBank/DDBJ databases">
        <title>Plant Genome Project.</title>
        <authorList>
            <person name="Zhang R.-G."/>
        </authorList>
    </citation>
    <scope>NUCLEOTIDE SEQUENCE [LARGE SCALE GENOMIC DNA]</scope>
    <source>
        <tissue evidence="5">Rhizome</tissue>
    </source>
</reference>
<dbReference type="Pfam" id="PF10350">
    <property type="entry name" value="DUF2428"/>
    <property type="match status" value="1"/>
</dbReference>
<gene>
    <name evidence="5" type="ORF">ZIOFF_015496</name>
</gene>
<dbReference type="InterPro" id="IPR051954">
    <property type="entry name" value="tRNA_methyltransferase_THADA"/>
</dbReference>
<evidence type="ECO:0000259" key="4">
    <source>
        <dbReference type="Pfam" id="PF25151"/>
    </source>
</evidence>
<dbReference type="Pfam" id="PF25151">
    <property type="entry name" value="TPR_Trm732_C"/>
    <property type="match status" value="1"/>
</dbReference>
<feature type="domain" description="DUF2428" evidence="2">
    <location>
        <begin position="995"/>
        <end position="1330"/>
    </location>
</feature>
<dbReference type="Proteomes" id="UP000734854">
    <property type="component" value="Unassembled WGS sequence"/>
</dbReference>
<evidence type="ECO:0000259" key="3">
    <source>
        <dbReference type="Pfam" id="PF25150"/>
    </source>
</evidence>
<comment type="caution">
    <text evidence="5">The sequence shown here is derived from an EMBL/GenBank/DDBJ whole genome shotgun (WGS) entry which is preliminary data.</text>
</comment>
<dbReference type="InterPro" id="IPR056842">
    <property type="entry name" value="THADA-like_TPR_C"/>
</dbReference>
<evidence type="ECO:0000313" key="6">
    <source>
        <dbReference type="Proteomes" id="UP000734854"/>
    </source>
</evidence>
<dbReference type="EMBL" id="JACMSC010000004">
    <property type="protein sequence ID" value="KAG6525534.1"/>
    <property type="molecule type" value="Genomic_DNA"/>
</dbReference>
<dbReference type="InterPro" id="IPR056843">
    <property type="entry name" value="THADA-like_TPR"/>
</dbReference>
<dbReference type="GO" id="GO:0030488">
    <property type="term" value="P:tRNA methylation"/>
    <property type="evidence" value="ECO:0007669"/>
    <property type="project" value="TreeGrafter"/>
</dbReference>
<evidence type="ECO:0008006" key="7">
    <source>
        <dbReference type="Google" id="ProtNLM"/>
    </source>
</evidence>
<dbReference type="GO" id="GO:0005829">
    <property type="term" value="C:cytosol"/>
    <property type="evidence" value="ECO:0007669"/>
    <property type="project" value="TreeGrafter"/>
</dbReference>
<keyword evidence="6" id="KW-1185">Reference proteome</keyword>
<organism evidence="5 6">
    <name type="scientific">Zingiber officinale</name>
    <name type="common">Ginger</name>
    <name type="synonym">Amomum zingiber</name>
    <dbReference type="NCBI Taxonomy" id="94328"/>
    <lineage>
        <taxon>Eukaryota</taxon>
        <taxon>Viridiplantae</taxon>
        <taxon>Streptophyta</taxon>
        <taxon>Embryophyta</taxon>
        <taxon>Tracheophyta</taxon>
        <taxon>Spermatophyta</taxon>
        <taxon>Magnoliopsida</taxon>
        <taxon>Liliopsida</taxon>
        <taxon>Zingiberales</taxon>
        <taxon>Zingiberaceae</taxon>
        <taxon>Zingiber</taxon>
    </lineage>
</organism>
<feature type="domain" description="tRNA (32-2'-O)-methyltransferase regulator THADA-like TPR repeats region" evidence="3">
    <location>
        <begin position="544"/>
        <end position="844"/>
    </location>
</feature>
<dbReference type="PANTHER" id="PTHR14387">
    <property type="entry name" value="THADA/DEATH RECEPTOR INTERACTING PROTEIN"/>
    <property type="match status" value="1"/>
</dbReference>
<dbReference type="InterPro" id="IPR019442">
    <property type="entry name" value="THADA/TRM732_DUF2428"/>
</dbReference>
<dbReference type="Pfam" id="PF25150">
    <property type="entry name" value="TPR_Trm732"/>
    <property type="match status" value="1"/>
</dbReference>
<accession>A0A8J5HR96</accession>
<proteinExistence type="predicted"/>
<evidence type="ECO:0000313" key="5">
    <source>
        <dbReference type="EMBL" id="KAG6525534.1"/>
    </source>
</evidence>
<dbReference type="OrthoDB" id="73997at2759"/>
<keyword evidence="1" id="KW-0819">tRNA processing</keyword>
<evidence type="ECO:0000256" key="1">
    <source>
        <dbReference type="ARBA" id="ARBA00022694"/>
    </source>
</evidence>